<dbReference type="Gene3D" id="3.10.100.10">
    <property type="entry name" value="Mannose-Binding Protein A, subunit A"/>
    <property type="match status" value="2"/>
</dbReference>
<evidence type="ECO:0000256" key="14">
    <source>
        <dbReference type="SAM" id="SignalP"/>
    </source>
</evidence>
<dbReference type="InterPro" id="IPR016186">
    <property type="entry name" value="C-type_lectin-like/link_sf"/>
</dbReference>
<dbReference type="GO" id="GO:0019903">
    <property type="term" value="F:protein phosphatase binding"/>
    <property type="evidence" value="ECO:0007669"/>
    <property type="project" value="TreeGrafter"/>
</dbReference>
<dbReference type="SUPFAM" id="SSF56436">
    <property type="entry name" value="C-type lectin-like"/>
    <property type="match status" value="2"/>
</dbReference>
<comment type="subcellular location">
    <subcellularLocation>
        <location evidence="1">Cell membrane</location>
        <topology evidence="1">Single-pass type II membrane protein</topology>
    </subcellularLocation>
</comment>
<evidence type="ECO:0000256" key="2">
    <source>
        <dbReference type="ARBA" id="ARBA00022475"/>
    </source>
</evidence>
<keyword evidence="17" id="KW-1185">Reference proteome</keyword>
<evidence type="ECO:0000256" key="3">
    <source>
        <dbReference type="ARBA" id="ARBA00022553"/>
    </source>
</evidence>
<keyword evidence="14" id="KW-0732">Signal</keyword>
<keyword evidence="9" id="KW-1015">Disulfide bond</keyword>
<evidence type="ECO:0000256" key="4">
    <source>
        <dbReference type="ARBA" id="ARBA00022692"/>
    </source>
</evidence>
<gene>
    <name evidence="16" type="ORF">E5288_WYG013771</name>
</gene>
<evidence type="ECO:0000256" key="5">
    <source>
        <dbReference type="ARBA" id="ARBA00022734"/>
    </source>
</evidence>
<evidence type="ECO:0000256" key="10">
    <source>
        <dbReference type="ARBA" id="ARBA00023170"/>
    </source>
</evidence>
<dbReference type="PANTHER" id="PTHR47647:SF2">
    <property type="entry name" value="C-TYPE LECTIN DOMAIN FAMILY 12 MEMBER A"/>
    <property type="match status" value="1"/>
</dbReference>
<evidence type="ECO:0000256" key="13">
    <source>
        <dbReference type="SAM" id="Phobius"/>
    </source>
</evidence>
<evidence type="ECO:0000313" key="17">
    <source>
        <dbReference type="Proteomes" id="UP000322234"/>
    </source>
</evidence>
<keyword evidence="10" id="KW-0675">Receptor</keyword>
<dbReference type="GO" id="GO:0009897">
    <property type="term" value="C:external side of plasma membrane"/>
    <property type="evidence" value="ECO:0007669"/>
    <property type="project" value="TreeGrafter"/>
</dbReference>
<keyword evidence="2" id="KW-1003">Cell membrane</keyword>
<feature type="transmembrane region" description="Helical" evidence="13">
    <location>
        <begin position="422"/>
        <end position="450"/>
    </location>
</feature>
<organism evidence="16 17">
    <name type="scientific">Bos mutus</name>
    <name type="common">wild yak</name>
    <dbReference type="NCBI Taxonomy" id="72004"/>
    <lineage>
        <taxon>Eukaryota</taxon>
        <taxon>Metazoa</taxon>
        <taxon>Chordata</taxon>
        <taxon>Craniata</taxon>
        <taxon>Vertebrata</taxon>
        <taxon>Euteleostomi</taxon>
        <taxon>Mammalia</taxon>
        <taxon>Eutheria</taxon>
        <taxon>Laurasiatheria</taxon>
        <taxon>Artiodactyla</taxon>
        <taxon>Ruminantia</taxon>
        <taxon>Pecora</taxon>
        <taxon>Bovidae</taxon>
        <taxon>Bovinae</taxon>
        <taxon>Bos</taxon>
    </lineage>
</organism>
<dbReference type="PROSITE" id="PS50041">
    <property type="entry name" value="C_TYPE_LECTIN_2"/>
    <property type="match status" value="1"/>
</dbReference>
<accession>A0A6B0QQS8</accession>
<keyword evidence="5" id="KW-0430">Lectin</keyword>
<evidence type="ECO:0000256" key="11">
    <source>
        <dbReference type="ARBA" id="ARBA00023180"/>
    </source>
</evidence>
<feature type="region of interest" description="Disordered" evidence="12">
    <location>
        <begin position="364"/>
        <end position="399"/>
    </location>
</feature>
<reference evidence="16" key="1">
    <citation type="submission" date="2019-10" db="EMBL/GenBank/DDBJ databases">
        <title>The sequence and de novo assembly of the wild yak genome.</title>
        <authorList>
            <person name="Liu Y."/>
        </authorList>
    </citation>
    <scope>NUCLEOTIDE SEQUENCE [LARGE SCALE GENOMIC DNA]</scope>
    <source>
        <strain evidence="16">WY2019</strain>
    </source>
</reference>
<evidence type="ECO:0000256" key="7">
    <source>
        <dbReference type="ARBA" id="ARBA00022989"/>
    </source>
</evidence>
<feature type="chain" id="PRO_5025561017" description="C-type lectin domain-containing protein" evidence="14">
    <location>
        <begin position="21"/>
        <end position="685"/>
    </location>
</feature>
<feature type="domain" description="C-type lectin" evidence="15">
    <location>
        <begin position="576"/>
        <end position="646"/>
    </location>
</feature>
<evidence type="ECO:0000256" key="8">
    <source>
        <dbReference type="ARBA" id="ARBA00023136"/>
    </source>
</evidence>
<feature type="compositionally biased region" description="Basic and acidic residues" evidence="12">
    <location>
        <begin position="367"/>
        <end position="386"/>
    </location>
</feature>
<dbReference type="GO" id="GO:0030246">
    <property type="term" value="F:carbohydrate binding"/>
    <property type="evidence" value="ECO:0007669"/>
    <property type="project" value="UniProtKB-KW"/>
</dbReference>
<dbReference type="GO" id="GO:0030545">
    <property type="term" value="F:signaling receptor regulator activity"/>
    <property type="evidence" value="ECO:0007669"/>
    <property type="project" value="InterPro"/>
</dbReference>
<dbReference type="InterPro" id="IPR001304">
    <property type="entry name" value="C-type_lectin-like"/>
</dbReference>
<dbReference type="InterPro" id="IPR016187">
    <property type="entry name" value="CTDL_fold"/>
</dbReference>
<dbReference type="InterPro" id="IPR042916">
    <property type="entry name" value="CLEC12A/B"/>
</dbReference>
<evidence type="ECO:0000256" key="12">
    <source>
        <dbReference type="SAM" id="MobiDB-lite"/>
    </source>
</evidence>
<evidence type="ECO:0000256" key="6">
    <source>
        <dbReference type="ARBA" id="ARBA00022968"/>
    </source>
</evidence>
<dbReference type="GO" id="GO:0002769">
    <property type="term" value="P:natural killer cell inhibitory signaling pathway"/>
    <property type="evidence" value="ECO:0007669"/>
    <property type="project" value="TreeGrafter"/>
</dbReference>
<keyword evidence="4 13" id="KW-0812">Transmembrane</keyword>
<comment type="caution">
    <text evidence="16">The sequence shown here is derived from an EMBL/GenBank/DDBJ whole genome shotgun (WGS) entry which is preliminary data.</text>
</comment>
<sequence>MYSSSFPELLLGFLCITSMSEEVTYADLKFQDSSQTENIQKFDKFEKEDPPVPSHVWRQGALALTLLCLLLLIGLGVFGAICMEKLNKLQNFKEELQRNLSLQLMQNTNSSQKIRNLSIKLEEIATKLCRELYTKNKEHKCKPCPEEWMWHDDKCYLLHAYQRQETWQKSDEICSDYNASLLTIKSKSVLIITEIQMLKDISHHLMLGAGNHSGLHCKISGKWLREMSLGDDAELKVSQMRLISDFGDYEKYLRRIASKFITCPVFLKNLMELHYFIHTRCCGREVLDLEEKDNKYSSCEKLEKPERNQAYCDTAHLSIKINSTVFVNQSLWESAIHKKSLEEVRKSEIRGMYREVTYATLKFSNPKTKEPQESHSLKRTDSHETPDLELGGEAETEAGSIKGTAEVTESRAMKGHSAPSKVWYPIAFVSLSLNLVVLAGLGALGLMHYYKLIFNSKTVYDVQLNVTDHMETTTLPTDMPTTVSVRIRYNHQFIPRIIPPSMTVKEPSPRASEMESERIENRKVVEQRIKRPVCKLKKDWCKENKFLILALIFIAVLVVVTESAKAMQCSEEWIGVRRKCFYFSDDTRNWTASKRFCNSQGSELAQIDTPEDMKFLKKHAGTSMYWIGLSRKLGESWKWTNGTTFNAGFEISGNGPFAFLNSDGVHSSRGFVDIKWICSKPISKT</sequence>
<evidence type="ECO:0000259" key="15">
    <source>
        <dbReference type="PROSITE" id="PS50041"/>
    </source>
</evidence>
<evidence type="ECO:0000256" key="1">
    <source>
        <dbReference type="ARBA" id="ARBA00004401"/>
    </source>
</evidence>
<keyword evidence="6" id="KW-0735">Signal-anchor</keyword>
<name>A0A6B0QQS8_9CETA</name>
<dbReference type="EMBL" id="VBQZ03000003">
    <property type="protein sequence ID" value="MXQ79915.1"/>
    <property type="molecule type" value="Genomic_DNA"/>
</dbReference>
<feature type="transmembrane region" description="Helical" evidence="13">
    <location>
        <begin position="61"/>
        <end position="83"/>
    </location>
</feature>
<dbReference type="Pfam" id="PF00059">
    <property type="entry name" value="Lectin_C"/>
    <property type="match status" value="1"/>
</dbReference>
<dbReference type="PANTHER" id="PTHR47647">
    <property type="entry name" value="C-TYPE LECTIN DOMAIN FAMILY 12 MEMBER B"/>
    <property type="match status" value="1"/>
</dbReference>
<dbReference type="AlphaFoldDB" id="A0A6B0QQS8"/>
<dbReference type="SMART" id="SM00034">
    <property type="entry name" value="CLECT"/>
    <property type="match status" value="1"/>
</dbReference>
<feature type="signal peptide" evidence="14">
    <location>
        <begin position="1"/>
        <end position="20"/>
    </location>
</feature>
<dbReference type="Proteomes" id="UP000322234">
    <property type="component" value="Unassembled WGS sequence"/>
</dbReference>
<evidence type="ECO:0000256" key="9">
    <source>
        <dbReference type="ARBA" id="ARBA00023157"/>
    </source>
</evidence>
<protein>
    <recommendedName>
        <fullName evidence="15">C-type lectin domain-containing protein</fullName>
    </recommendedName>
</protein>
<dbReference type="CDD" id="cd03593">
    <property type="entry name" value="CLECT_NK_receptors_like"/>
    <property type="match status" value="1"/>
</dbReference>
<keyword evidence="7 13" id="KW-1133">Transmembrane helix</keyword>
<keyword evidence="8 13" id="KW-0472">Membrane</keyword>
<keyword evidence="11" id="KW-0325">Glycoprotein</keyword>
<dbReference type="InterPro" id="IPR033992">
    <property type="entry name" value="NKR-like_CTLD"/>
</dbReference>
<proteinExistence type="predicted"/>
<keyword evidence="3" id="KW-0597">Phosphoprotein</keyword>
<evidence type="ECO:0000313" key="16">
    <source>
        <dbReference type="EMBL" id="MXQ79915.1"/>
    </source>
</evidence>